<name>A0A382DJS0_9ZZZZ</name>
<dbReference type="SUPFAM" id="SSF48452">
    <property type="entry name" value="TPR-like"/>
    <property type="match status" value="1"/>
</dbReference>
<dbReference type="InterPro" id="IPR019734">
    <property type="entry name" value="TPR_rpt"/>
</dbReference>
<dbReference type="PROSITE" id="PS50005">
    <property type="entry name" value="TPR"/>
    <property type="match status" value="1"/>
</dbReference>
<dbReference type="InterPro" id="IPR011990">
    <property type="entry name" value="TPR-like_helical_dom_sf"/>
</dbReference>
<dbReference type="Gene3D" id="1.25.40.10">
    <property type="entry name" value="Tetratricopeptide repeat domain"/>
    <property type="match status" value="1"/>
</dbReference>
<proteinExistence type="predicted"/>
<protein>
    <submittedName>
        <fullName evidence="1">Uncharacterized protein</fullName>
    </submittedName>
</protein>
<accession>A0A382DJS0</accession>
<evidence type="ECO:0000313" key="1">
    <source>
        <dbReference type="EMBL" id="SVB38648.1"/>
    </source>
</evidence>
<dbReference type="AlphaFoldDB" id="A0A382DJS0"/>
<reference evidence="1" key="1">
    <citation type="submission" date="2018-05" db="EMBL/GenBank/DDBJ databases">
        <authorList>
            <person name="Lanie J.A."/>
            <person name="Ng W.-L."/>
            <person name="Kazmierczak K.M."/>
            <person name="Andrzejewski T.M."/>
            <person name="Davidsen T.M."/>
            <person name="Wayne K.J."/>
            <person name="Tettelin H."/>
            <person name="Glass J.I."/>
            <person name="Rusch D."/>
            <person name="Podicherti R."/>
            <person name="Tsui H.-C.T."/>
            <person name="Winkler M.E."/>
        </authorList>
    </citation>
    <scope>NUCLEOTIDE SEQUENCE</scope>
</reference>
<gene>
    <name evidence="1" type="ORF">METZ01_LOCUS191502</name>
</gene>
<dbReference type="EMBL" id="UINC01039734">
    <property type="protein sequence ID" value="SVB38648.1"/>
    <property type="molecule type" value="Genomic_DNA"/>
</dbReference>
<organism evidence="1">
    <name type="scientific">marine metagenome</name>
    <dbReference type="NCBI Taxonomy" id="408172"/>
    <lineage>
        <taxon>unclassified sequences</taxon>
        <taxon>metagenomes</taxon>
        <taxon>ecological metagenomes</taxon>
    </lineage>
</organism>
<sequence>MILFVRILALAAVGISSAVADTYAPVEVPCPLGGRNARGVEIMSQSFFDRLLDGEPVGAHGEPNPPPECPDNGFLVYKKYFSESELSQIKEYIFSEAYQSLWRQNAPSFYRLAKTLEYQKIPIEDYYHYYLLALWEIPDRADDLYRDYARETIPAYLAALKTLEGKVGPFIGKKIEAYMGLAEFYRRIGNFEKAQEYLDQVIEDDADLKFIHHSYVDYMGYLISKKDSDAHMISESQKTP</sequence>